<comment type="subcellular location">
    <subcellularLocation>
        <location evidence="1">Cell membrane</location>
        <topology evidence="1">Multi-pass membrane protein</topology>
    </subcellularLocation>
</comment>
<keyword evidence="3" id="KW-0813">Transport</keyword>
<evidence type="ECO:0000256" key="1">
    <source>
        <dbReference type="ARBA" id="ARBA00004651"/>
    </source>
</evidence>
<sequence length="353" mass="38857">MNNRIQDRYDLTKLMFCVLFILTMMITSFLVIQPFIIGLTWAVMVVITTWPLLIKLQIVLWGRRVLAVIVMTLLLILFFVIPIALLVNSLLINSAPLVAWASSPANMHFPEMEWLNAIPLIGSKIYTSWHNLVEGGANELLAKLRPYVGEATTWFVAQAAHLGRFIVHLALMVLFSVLFYFHGERVAQGIRCFAVRLADEKGDSVVVLAAQSIRAVALGLVVTALIQAVLGGIALAMAGIPYATLLTVLMFILCVVQLGPLLVLIPAIIWLYWSGDTTWGSILLVWSGILGTFDAVLRPVLIRRGADLPMILILFGVIGGLLSLGMIGLFIGPVVLAVSYRLILAWINEESRS</sequence>
<dbReference type="InterPro" id="IPR002549">
    <property type="entry name" value="AI-2E-like"/>
</dbReference>
<dbReference type="PANTHER" id="PTHR21716:SF67">
    <property type="entry name" value="TRANSPORT PROTEIN YDIK-RELATED"/>
    <property type="match status" value="1"/>
</dbReference>
<evidence type="ECO:0000256" key="6">
    <source>
        <dbReference type="ARBA" id="ARBA00022989"/>
    </source>
</evidence>
<evidence type="ECO:0000256" key="7">
    <source>
        <dbReference type="ARBA" id="ARBA00023136"/>
    </source>
</evidence>
<dbReference type="NCBIfam" id="NF008216">
    <property type="entry name" value="PRK10983.1"/>
    <property type="match status" value="1"/>
</dbReference>
<accession>A0A6L2ZQQ7</accession>
<feature type="transmembrane region" description="Helical" evidence="8">
    <location>
        <begin position="279"/>
        <end position="298"/>
    </location>
</feature>
<feature type="transmembrane region" description="Helical" evidence="8">
    <location>
        <begin position="246"/>
        <end position="272"/>
    </location>
</feature>
<evidence type="ECO:0000256" key="8">
    <source>
        <dbReference type="SAM" id="Phobius"/>
    </source>
</evidence>
<keyword evidence="4" id="KW-1003">Cell membrane</keyword>
<organism evidence="9 10">
    <name type="scientific">Candidatus Regiella insecticola</name>
    <dbReference type="NCBI Taxonomy" id="138073"/>
    <lineage>
        <taxon>Bacteria</taxon>
        <taxon>Pseudomonadati</taxon>
        <taxon>Pseudomonadota</taxon>
        <taxon>Gammaproteobacteria</taxon>
        <taxon>Enterobacterales</taxon>
        <taxon>Enterobacteriaceae</taxon>
        <taxon>aphid secondary symbionts</taxon>
        <taxon>Candidatus Regiella</taxon>
    </lineage>
</organism>
<name>A0A6L2ZQQ7_9ENTR</name>
<protein>
    <submittedName>
        <fullName evidence="9">Transmembrane protein TqsA-like</fullName>
    </submittedName>
</protein>
<dbReference type="AlphaFoldDB" id="A0A6L2ZQQ7"/>
<dbReference type="Proteomes" id="UP000504714">
    <property type="component" value="Unassembled WGS sequence"/>
</dbReference>
<feature type="transmembrane region" description="Helical" evidence="8">
    <location>
        <begin position="12"/>
        <end position="29"/>
    </location>
</feature>
<evidence type="ECO:0000313" key="10">
    <source>
        <dbReference type="Proteomes" id="UP000504714"/>
    </source>
</evidence>
<keyword evidence="6 8" id="KW-1133">Transmembrane helix</keyword>
<evidence type="ECO:0000256" key="5">
    <source>
        <dbReference type="ARBA" id="ARBA00022692"/>
    </source>
</evidence>
<dbReference type="PANTHER" id="PTHR21716">
    <property type="entry name" value="TRANSMEMBRANE PROTEIN"/>
    <property type="match status" value="1"/>
</dbReference>
<evidence type="ECO:0000256" key="4">
    <source>
        <dbReference type="ARBA" id="ARBA00022475"/>
    </source>
</evidence>
<feature type="transmembrane region" description="Helical" evidence="8">
    <location>
        <begin position="65"/>
        <end position="87"/>
    </location>
</feature>
<evidence type="ECO:0000256" key="2">
    <source>
        <dbReference type="ARBA" id="ARBA00009773"/>
    </source>
</evidence>
<reference evidence="9 10" key="1">
    <citation type="submission" date="2020-06" db="EMBL/GenBank/DDBJ databases">
        <title>The genome sequence of Candidatus Regiella insecticola strain Tut.</title>
        <authorList>
            <person name="Nikoh N."/>
            <person name="Tsuchida T."/>
            <person name="Koga R."/>
            <person name="Oshima K."/>
            <person name="Hattori M."/>
            <person name="Fukatsu T."/>
        </authorList>
    </citation>
    <scope>NUCLEOTIDE SEQUENCE [LARGE SCALE GENOMIC DNA]</scope>
    <source>
        <strain evidence="9 10">Tut</strain>
    </source>
</reference>
<evidence type="ECO:0000256" key="3">
    <source>
        <dbReference type="ARBA" id="ARBA00022448"/>
    </source>
</evidence>
<dbReference type="Pfam" id="PF01594">
    <property type="entry name" value="AI-2E_transport"/>
    <property type="match status" value="1"/>
</dbReference>
<dbReference type="RefSeq" id="WP_176488469.1">
    <property type="nucleotide sequence ID" value="NZ_BLXO01000006.1"/>
</dbReference>
<evidence type="ECO:0000313" key="9">
    <source>
        <dbReference type="EMBL" id="GFN46892.1"/>
    </source>
</evidence>
<feature type="transmembrane region" description="Helical" evidence="8">
    <location>
        <begin position="216"/>
        <end position="240"/>
    </location>
</feature>
<feature type="transmembrane region" description="Helical" evidence="8">
    <location>
        <begin position="162"/>
        <end position="181"/>
    </location>
</feature>
<feature type="transmembrane region" description="Helical" evidence="8">
    <location>
        <begin position="35"/>
        <end position="53"/>
    </location>
</feature>
<dbReference type="EMBL" id="BLXO01000006">
    <property type="protein sequence ID" value="GFN46892.1"/>
    <property type="molecule type" value="Genomic_DNA"/>
</dbReference>
<gene>
    <name evidence="9" type="primary">ydiK</name>
    <name evidence="9" type="ORF">RINTU1_26950</name>
</gene>
<feature type="transmembrane region" description="Helical" evidence="8">
    <location>
        <begin position="310"/>
        <end position="343"/>
    </location>
</feature>
<comment type="similarity">
    <text evidence="2">Belongs to the autoinducer-2 exporter (AI-2E) (TC 2.A.86) family.</text>
</comment>
<keyword evidence="5 8" id="KW-0812">Transmembrane</keyword>
<dbReference type="GO" id="GO:0005886">
    <property type="term" value="C:plasma membrane"/>
    <property type="evidence" value="ECO:0007669"/>
    <property type="project" value="UniProtKB-SubCell"/>
</dbReference>
<keyword evidence="7 8" id="KW-0472">Membrane</keyword>
<proteinExistence type="inferred from homology"/>
<comment type="caution">
    <text evidence="9">The sequence shown here is derived from an EMBL/GenBank/DDBJ whole genome shotgun (WGS) entry which is preliminary data.</text>
</comment>